<name>A0ABX5ESA7_9BACL</name>
<dbReference type="Proteomes" id="UP000238836">
    <property type="component" value="Unassembled WGS sequence"/>
</dbReference>
<gene>
    <name evidence="1" type="ORF">CLV36_102346</name>
</gene>
<accession>A0ABX5ESA7</accession>
<sequence length="108" mass="13079">MNECLYDQYFLLSQEQIYFKTHEKEWEEITNNLTLLIEAHLRYRSSPFFNETIWQKEFNEHAQLLILLGTVLQKQTQFLSPFGQITIIPLIDEKGRHYDGFDYQIDRC</sequence>
<reference evidence="1 2" key="1">
    <citation type="submission" date="2018-03" db="EMBL/GenBank/DDBJ databases">
        <title>Genomic Encyclopedia of Archaeal and Bacterial Type Strains, Phase II (KMG-II): from individual species to whole genera.</title>
        <authorList>
            <person name="Goeker M."/>
        </authorList>
    </citation>
    <scope>NUCLEOTIDE SEQUENCE [LARGE SCALE GENOMIC DNA]</scope>
    <source>
        <strain evidence="1 2">RHA1</strain>
    </source>
</reference>
<protein>
    <submittedName>
        <fullName evidence="1">Uncharacterized protein</fullName>
    </submittedName>
</protein>
<keyword evidence="2" id="KW-1185">Reference proteome</keyword>
<evidence type="ECO:0000313" key="1">
    <source>
        <dbReference type="EMBL" id="PRZ16633.1"/>
    </source>
</evidence>
<dbReference type="RefSeq" id="WP_106341858.1">
    <property type="nucleotide sequence ID" value="NZ_PVTZ01000002.1"/>
</dbReference>
<organism evidence="1 2">
    <name type="scientific">Laceyella sediminis</name>
    <dbReference type="NCBI Taxonomy" id="573074"/>
    <lineage>
        <taxon>Bacteria</taxon>
        <taxon>Bacillati</taxon>
        <taxon>Bacillota</taxon>
        <taxon>Bacilli</taxon>
        <taxon>Bacillales</taxon>
        <taxon>Thermoactinomycetaceae</taxon>
        <taxon>Laceyella</taxon>
    </lineage>
</organism>
<comment type="caution">
    <text evidence="1">The sequence shown here is derived from an EMBL/GenBank/DDBJ whole genome shotgun (WGS) entry which is preliminary data.</text>
</comment>
<dbReference type="EMBL" id="PVTZ01000002">
    <property type="protein sequence ID" value="PRZ16633.1"/>
    <property type="molecule type" value="Genomic_DNA"/>
</dbReference>
<evidence type="ECO:0000313" key="2">
    <source>
        <dbReference type="Proteomes" id="UP000238836"/>
    </source>
</evidence>
<proteinExistence type="predicted"/>